<dbReference type="InterPro" id="IPR000801">
    <property type="entry name" value="Esterase-like"/>
</dbReference>
<feature type="region of interest" description="Disordered" evidence="1">
    <location>
        <begin position="1"/>
        <end position="22"/>
    </location>
</feature>
<name>A0A852ZA36_9ACTN</name>
<dbReference type="GO" id="GO:0016747">
    <property type="term" value="F:acyltransferase activity, transferring groups other than amino-acyl groups"/>
    <property type="evidence" value="ECO:0007669"/>
    <property type="project" value="TreeGrafter"/>
</dbReference>
<organism evidence="2 3">
    <name type="scientific">Actinopolymorpha rutila</name>
    <dbReference type="NCBI Taxonomy" id="446787"/>
    <lineage>
        <taxon>Bacteria</taxon>
        <taxon>Bacillati</taxon>
        <taxon>Actinomycetota</taxon>
        <taxon>Actinomycetes</taxon>
        <taxon>Propionibacteriales</taxon>
        <taxon>Actinopolymorphaceae</taxon>
        <taxon>Actinopolymorpha</taxon>
    </lineage>
</organism>
<dbReference type="InterPro" id="IPR050583">
    <property type="entry name" value="Mycobacterial_A85_antigen"/>
</dbReference>
<proteinExistence type="predicted"/>
<dbReference type="CDD" id="cd02858">
    <property type="entry name" value="E_set_Esterase_N"/>
    <property type="match status" value="1"/>
</dbReference>
<evidence type="ECO:0000313" key="2">
    <source>
        <dbReference type="EMBL" id="NYH88618.1"/>
    </source>
</evidence>
<feature type="compositionally biased region" description="Polar residues" evidence="1">
    <location>
        <begin position="1"/>
        <end position="21"/>
    </location>
</feature>
<dbReference type="RefSeq" id="WP_179786491.1">
    <property type="nucleotide sequence ID" value="NZ_BAAARR010000022.1"/>
</dbReference>
<dbReference type="GO" id="GO:0005975">
    <property type="term" value="P:carbohydrate metabolic process"/>
    <property type="evidence" value="ECO:0007669"/>
    <property type="project" value="UniProtKB-ARBA"/>
</dbReference>
<dbReference type="SUPFAM" id="SSF53474">
    <property type="entry name" value="alpha/beta-Hydrolases"/>
    <property type="match status" value="1"/>
</dbReference>
<dbReference type="Gene3D" id="2.60.40.10">
    <property type="entry name" value="Immunoglobulins"/>
    <property type="match status" value="1"/>
</dbReference>
<dbReference type="InterPro" id="IPR029058">
    <property type="entry name" value="AB_hydrolase_fold"/>
</dbReference>
<sequence>MTLESTPTTSGSRDGQRSPSAVRTAEYPWIHADGRVTFAVPAPSARTVELQPGGHESGLAAGSTLPFTRGEDGMWTLTTPPVAPGFYYYWLLVDGVPTNDPNTETFFGYGRPTSGLEVPDPDTDFHDLLDVPHGEVRTRWFRAATTGGWRRCLVYTPPGYDDDPGRRYPVLYLQHGAGEDERGWTTQGRANFILDNLLDRGQAEQMIVVMNNGYTLKPGEVPATPGSIPELSERLLNAFGDLLVRDVVPMVDATYRTIPDRRSRALAGLSMGGRQALSVGLTNPDTFASVVALSAAVFDPIDPEAAFGGALADADAFNARTRLLWLSAGTGEQRFDEALTSMEAVLGKQGIHHRTYRSPDTAHEWQTWRRSLYNVAPLLFRD</sequence>
<reference evidence="2 3" key="1">
    <citation type="submission" date="2020-07" db="EMBL/GenBank/DDBJ databases">
        <title>Sequencing the genomes of 1000 actinobacteria strains.</title>
        <authorList>
            <person name="Klenk H.-P."/>
        </authorList>
    </citation>
    <scope>NUCLEOTIDE SEQUENCE [LARGE SCALE GENOMIC DNA]</scope>
    <source>
        <strain evidence="2 3">DSM 18448</strain>
    </source>
</reference>
<dbReference type="PANTHER" id="PTHR48098">
    <property type="entry name" value="ENTEROCHELIN ESTERASE-RELATED"/>
    <property type="match status" value="1"/>
</dbReference>
<comment type="caution">
    <text evidence="2">The sequence shown here is derived from an EMBL/GenBank/DDBJ whole genome shotgun (WGS) entry which is preliminary data.</text>
</comment>
<dbReference type="InterPro" id="IPR013783">
    <property type="entry name" value="Ig-like_fold"/>
</dbReference>
<accession>A0A852ZA36</accession>
<protein>
    <submittedName>
        <fullName evidence="2">Enterochelin esterase family protein</fullName>
    </submittedName>
</protein>
<dbReference type="AlphaFoldDB" id="A0A852ZA36"/>
<dbReference type="Proteomes" id="UP000579605">
    <property type="component" value="Unassembled WGS sequence"/>
</dbReference>
<dbReference type="EMBL" id="JACBZH010000001">
    <property type="protein sequence ID" value="NYH88618.1"/>
    <property type="molecule type" value="Genomic_DNA"/>
</dbReference>
<dbReference type="Pfam" id="PF00756">
    <property type="entry name" value="Esterase"/>
    <property type="match status" value="1"/>
</dbReference>
<dbReference type="InterPro" id="IPR014756">
    <property type="entry name" value="Ig_E-set"/>
</dbReference>
<dbReference type="PANTHER" id="PTHR48098:SF1">
    <property type="entry name" value="DIACYLGLYCEROL ACYLTRANSFERASE_MYCOLYLTRANSFERASE AG85A"/>
    <property type="match status" value="1"/>
</dbReference>
<dbReference type="Gene3D" id="3.40.50.1820">
    <property type="entry name" value="alpha/beta hydrolase"/>
    <property type="match status" value="1"/>
</dbReference>
<evidence type="ECO:0000256" key="1">
    <source>
        <dbReference type="SAM" id="MobiDB-lite"/>
    </source>
</evidence>
<keyword evidence="3" id="KW-1185">Reference proteome</keyword>
<evidence type="ECO:0000313" key="3">
    <source>
        <dbReference type="Proteomes" id="UP000579605"/>
    </source>
</evidence>
<gene>
    <name evidence="2" type="ORF">F4554_001256</name>
</gene>
<dbReference type="SUPFAM" id="SSF81296">
    <property type="entry name" value="E set domains"/>
    <property type="match status" value="1"/>
</dbReference>